<dbReference type="InterPro" id="IPR029787">
    <property type="entry name" value="Nucleotide_cyclase"/>
</dbReference>
<dbReference type="HOGENOM" id="CLU_599785_0_0_12"/>
<dbReference type="GO" id="GO:1902201">
    <property type="term" value="P:negative regulation of bacterial-type flagellum-dependent cell motility"/>
    <property type="evidence" value="ECO:0007669"/>
    <property type="project" value="TreeGrafter"/>
</dbReference>
<keyword evidence="2" id="KW-0472">Membrane</keyword>
<dbReference type="EMBL" id="CP002541">
    <property type="protein sequence ID" value="ADY13586.1"/>
    <property type="molecule type" value="Genomic_DNA"/>
</dbReference>
<dbReference type="GO" id="GO:0005886">
    <property type="term" value="C:plasma membrane"/>
    <property type="evidence" value="ECO:0007669"/>
    <property type="project" value="TreeGrafter"/>
</dbReference>
<feature type="domain" description="GGDEF" evidence="3">
    <location>
        <begin position="327"/>
        <end position="456"/>
    </location>
</feature>
<evidence type="ECO:0000313" key="5">
    <source>
        <dbReference type="Proteomes" id="UP000008466"/>
    </source>
</evidence>
<dbReference type="AlphaFoldDB" id="F0RWF5"/>
<dbReference type="EC" id="2.7.7.65" evidence="1"/>
<sequence length="456" mass="51494">MNQGASSYEAHHTQDSTLKLGALLQAIFVTVLLLLITYTLYQGWNERLVERGKQAGQSELLGIRKNLFLLMGNQEMFTALYGQRIEESLFIGEVPKLADLATYLDFLKKTHPSFSFATLDREMVVLDRYPTLGPYGIGYNYQNIEQYASHIMQTLLNDSATLDGPIKDEDHRNYLVSRYALSDNRAHWGLLTLYFDFEQFLIEAGADEVSSQYQVSMNFSHEGGEETFVWGAESLASEDAVSMDLSYSSLRWNMKLAPKDSWVAFSLPLLLYGIVSTLVCLAIGVLIYLHQIRYELVKARSRTDSLTGLLNRREFLNLLSQTDSGEQSYAVALIDIDNFKEINDTYGHLNGDKALLSLVETLKHHIRMSDVIARFGGDEFILLFRDCSNIDFCKRLFQAIRHTNVELEGKQVEVVISMGIAFSADEEKSPQALIATADRRLYQAKLGGKGRLCSFG</sequence>
<evidence type="ECO:0000256" key="2">
    <source>
        <dbReference type="SAM" id="Phobius"/>
    </source>
</evidence>
<dbReference type="eggNOG" id="COG3706">
    <property type="taxonomic scope" value="Bacteria"/>
</dbReference>
<gene>
    <name evidence="4" type="ordered locus">SpiBuddy_1762</name>
</gene>
<evidence type="ECO:0000256" key="1">
    <source>
        <dbReference type="ARBA" id="ARBA00012528"/>
    </source>
</evidence>
<feature type="transmembrane region" description="Helical" evidence="2">
    <location>
        <begin position="20"/>
        <end position="41"/>
    </location>
</feature>
<keyword evidence="2" id="KW-0812">Transmembrane</keyword>
<dbReference type="Proteomes" id="UP000008466">
    <property type="component" value="Chromosome"/>
</dbReference>
<dbReference type="STRING" id="158189.SpiBuddy_1762"/>
<dbReference type="SUPFAM" id="SSF55073">
    <property type="entry name" value="Nucleotide cyclase"/>
    <property type="match status" value="1"/>
</dbReference>
<dbReference type="PROSITE" id="PS50887">
    <property type="entry name" value="GGDEF"/>
    <property type="match status" value="1"/>
</dbReference>
<dbReference type="InterPro" id="IPR043128">
    <property type="entry name" value="Rev_trsase/Diguanyl_cyclase"/>
</dbReference>
<accession>F0RWF5</accession>
<dbReference type="PANTHER" id="PTHR45138">
    <property type="entry name" value="REGULATORY COMPONENTS OF SENSORY TRANSDUCTION SYSTEM"/>
    <property type="match status" value="1"/>
</dbReference>
<dbReference type="GO" id="GO:0052621">
    <property type="term" value="F:diguanylate cyclase activity"/>
    <property type="evidence" value="ECO:0007669"/>
    <property type="project" value="UniProtKB-EC"/>
</dbReference>
<evidence type="ECO:0000259" key="3">
    <source>
        <dbReference type="PROSITE" id="PS50887"/>
    </source>
</evidence>
<protein>
    <recommendedName>
        <fullName evidence="1">diguanylate cyclase</fullName>
        <ecNumber evidence="1">2.7.7.65</ecNumber>
    </recommendedName>
</protein>
<dbReference type="NCBIfam" id="TIGR00254">
    <property type="entry name" value="GGDEF"/>
    <property type="match status" value="1"/>
</dbReference>
<dbReference type="InterPro" id="IPR000160">
    <property type="entry name" value="GGDEF_dom"/>
</dbReference>
<keyword evidence="5" id="KW-1185">Reference proteome</keyword>
<evidence type="ECO:0000313" key="4">
    <source>
        <dbReference type="EMBL" id="ADY13586.1"/>
    </source>
</evidence>
<dbReference type="InterPro" id="IPR050469">
    <property type="entry name" value="Diguanylate_Cyclase"/>
</dbReference>
<proteinExistence type="predicted"/>
<dbReference type="Pfam" id="PF00990">
    <property type="entry name" value="GGDEF"/>
    <property type="match status" value="1"/>
</dbReference>
<dbReference type="GO" id="GO:0043709">
    <property type="term" value="P:cell adhesion involved in single-species biofilm formation"/>
    <property type="evidence" value="ECO:0007669"/>
    <property type="project" value="TreeGrafter"/>
</dbReference>
<feature type="transmembrane region" description="Helical" evidence="2">
    <location>
        <begin position="262"/>
        <end position="289"/>
    </location>
</feature>
<dbReference type="SMART" id="SM00267">
    <property type="entry name" value="GGDEF"/>
    <property type="match status" value="1"/>
</dbReference>
<dbReference type="PANTHER" id="PTHR45138:SF24">
    <property type="entry name" value="DIGUANYLATE CYCLASE DGCC-RELATED"/>
    <property type="match status" value="1"/>
</dbReference>
<dbReference type="Gene3D" id="3.30.70.270">
    <property type="match status" value="1"/>
</dbReference>
<name>F0RWF5_SPHGB</name>
<keyword evidence="2" id="KW-1133">Transmembrane helix</keyword>
<reference evidence="5" key="1">
    <citation type="submission" date="2011-02" db="EMBL/GenBank/DDBJ databases">
        <title>Complete sequence of Spirochaeta sp. Buddy.</title>
        <authorList>
            <person name="Lucas S."/>
            <person name="Copeland A."/>
            <person name="Lapidus A."/>
            <person name="Cheng J.-F."/>
            <person name="Goodwin L."/>
            <person name="Pitluck S."/>
            <person name="Zeytun A."/>
            <person name="Detter J.C."/>
            <person name="Han C."/>
            <person name="Tapia R."/>
            <person name="Land M."/>
            <person name="Hauser L."/>
            <person name="Kyrpides N."/>
            <person name="Ivanova N."/>
            <person name="Mikhailova N."/>
            <person name="Pagani I."/>
            <person name="Ritalahti K.M."/>
            <person name="Loeffler F.E."/>
            <person name="Woyke T."/>
        </authorList>
    </citation>
    <scope>NUCLEOTIDE SEQUENCE [LARGE SCALE GENOMIC DNA]</scope>
    <source>
        <strain evidence="5">ATCC BAA-1886 / DSM 22777 / Buddy</strain>
    </source>
</reference>
<dbReference type="CDD" id="cd01949">
    <property type="entry name" value="GGDEF"/>
    <property type="match status" value="1"/>
</dbReference>
<organism evidence="4 5">
    <name type="scientific">Sphaerochaeta globosa (strain ATCC BAA-1886 / DSM 22777 / Buddy)</name>
    <name type="common">Spirochaeta sp. (strain Buddy)</name>
    <dbReference type="NCBI Taxonomy" id="158189"/>
    <lineage>
        <taxon>Bacteria</taxon>
        <taxon>Pseudomonadati</taxon>
        <taxon>Spirochaetota</taxon>
        <taxon>Spirochaetia</taxon>
        <taxon>Spirochaetales</taxon>
        <taxon>Sphaerochaetaceae</taxon>
        <taxon>Sphaerochaeta</taxon>
    </lineage>
</organism>
<dbReference type="KEGG" id="sbu:SpiBuddy_1762"/>